<protein>
    <submittedName>
        <fullName evidence="5">AraC family transcriptional regulator</fullName>
    </submittedName>
</protein>
<dbReference type="EMBL" id="JANIEK010000067">
    <property type="protein sequence ID" value="MCT4796433.1"/>
    <property type="molecule type" value="Genomic_DNA"/>
</dbReference>
<feature type="domain" description="HTH araC/xylS-type" evidence="4">
    <location>
        <begin position="185"/>
        <end position="283"/>
    </location>
</feature>
<comment type="caution">
    <text evidence="5">The sequence shown here is derived from an EMBL/GenBank/DDBJ whole genome shotgun (WGS) entry which is preliminary data.</text>
</comment>
<name>A0ABT2L0M6_9BACL</name>
<dbReference type="PANTHER" id="PTHR43436">
    <property type="entry name" value="ARAC-FAMILY TRANSCRIPTIONAL REGULATOR"/>
    <property type="match status" value="1"/>
</dbReference>
<dbReference type="PROSITE" id="PS01124">
    <property type="entry name" value="HTH_ARAC_FAMILY_2"/>
    <property type="match status" value="1"/>
</dbReference>
<dbReference type="InterPro" id="IPR009057">
    <property type="entry name" value="Homeodomain-like_sf"/>
</dbReference>
<keyword evidence="3" id="KW-0804">Transcription</keyword>
<sequence length="291" mass="32460">MIDIVQRGIAGDGIHHMEVPSLYFIHQSVVSDPISRVNKPSYCLVLQGEKEVLLGDEKLIYQGGNSVVASVDLPVIGQVTEATAETPYIAIMVEFTLDDLVDAIGHPTDRFVDGEIERRGLFVGESDDALRDVTLRLTKLVEQPEHIATLAPLYKKELLYLLSQGPFGDVLTHLSSEGSRAFQIKGVIDYIMGNFTKVLRNEELAQVGNMSVSSLHRHFKEVTTLSPLQYQKQLRLQEARRLLLMQSADIGEAAFQVGYESPSQFSREYARLFGMSPRADIRHQRTGTSSE</sequence>
<reference evidence="5 6" key="1">
    <citation type="submission" date="2022-07" db="EMBL/GenBank/DDBJ databases">
        <title>Genomic and pangenome structural analysis of the polyextremophile Exiguobacterium.</title>
        <authorList>
            <person name="Shen L."/>
        </authorList>
    </citation>
    <scope>NUCLEOTIDE SEQUENCE [LARGE SCALE GENOMIC DNA]</scope>
    <source>
        <strain evidence="5 6">12_1</strain>
    </source>
</reference>
<dbReference type="PROSITE" id="PS00041">
    <property type="entry name" value="HTH_ARAC_FAMILY_1"/>
    <property type="match status" value="1"/>
</dbReference>
<accession>A0ABT2L0M6</accession>
<dbReference type="InterPro" id="IPR018060">
    <property type="entry name" value="HTH_AraC"/>
</dbReference>
<gene>
    <name evidence="5" type="ORF">NQG31_12840</name>
</gene>
<dbReference type="Proteomes" id="UP001206821">
    <property type="component" value="Unassembled WGS sequence"/>
</dbReference>
<evidence type="ECO:0000259" key="4">
    <source>
        <dbReference type="PROSITE" id="PS01124"/>
    </source>
</evidence>
<dbReference type="SMART" id="SM00342">
    <property type="entry name" value="HTH_ARAC"/>
    <property type="match status" value="1"/>
</dbReference>
<organism evidence="5 6">
    <name type="scientific">Exiguobacterium alkaliphilum</name>
    <dbReference type="NCBI Taxonomy" id="1428684"/>
    <lineage>
        <taxon>Bacteria</taxon>
        <taxon>Bacillati</taxon>
        <taxon>Bacillota</taxon>
        <taxon>Bacilli</taxon>
        <taxon>Bacillales</taxon>
        <taxon>Bacillales Family XII. Incertae Sedis</taxon>
        <taxon>Exiguobacterium</taxon>
    </lineage>
</organism>
<keyword evidence="2" id="KW-0238">DNA-binding</keyword>
<keyword evidence="6" id="KW-1185">Reference proteome</keyword>
<dbReference type="Pfam" id="PF12833">
    <property type="entry name" value="HTH_18"/>
    <property type="match status" value="1"/>
</dbReference>
<evidence type="ECO:0000313" key="5">
    <source>
        <dbReference type="EMBL" id="MCT4796433.1"/>
    </source>
</evidence>
<dbReference type="InterPro" id="IPR009594">
    <property type="entry name" value="Tscrpt_reg_HTH_AraC_N"/>
</dbReference>
<keyword evidence="1" id="KW-0805">Transcription regulation</keyword>
<evidence type="ECO:0000313" key="6">
    <source>
        <dbReference type="Proteomes" id="UP001206821"/>
    </source>
</evidence>
<proteinExistence type="predicted"/>
<dbReference type="Gene3D" id="1.10.10.60">
    <property type="entry name" value="Homeodomain-like"/>
    <property type="match status" value="2"/>
</dbReference>
<dbReference type="RefSeq" id="WP_034814624.1">
    <property type="nucleotide sequence ID" value="NZ_JANIEK010000067.1"/>
</dbReference>
<evidence type="ECO:0000256" key="3">
    <source>
        <dbReference type="ARBA" id="ARBA00023163"/>
    </source>
</evidence>
<dbReference type="InterPro" id="IPR018062">
    <property type="entry name" value="HTH_AraC-typ_CS"/>
</dbReference>
<dbReference type="SUPFAM" id="SSF46689">
    <property type="entry name" value="Homeodomain-like"/>
    <property type="match status" value="2"/>
</dbReference>
<dbReference type="Pfam" id="PF06719">
    <property type="entry name" value="AraC_N"/>
    <property type="match status" value="1"/>
</dbReference>
<evidence type="ECO:0000256" key="2">
    <source>
        <dbReference type="ARBA" id="ARBA00023125"/>
    </source>
</evidence>
<dbReference type="PANTHER" id="PTHR43436:SF1">
    <property type="entry name" value="TRANSCRIPTIONAL REGULATORY PROTEIN"/>
    <property type="match status" value="1"/>
</dbReference>
<evidence type="ECO:0000256" key="1">
    <source>
        <dbReference type="ARBA" id="ARBA00023015"/>
    </source>
</evidence>